<sequence>MKGKMMFPEKVISNLPVEKILPPVLKDDESLRFLWAARMNQFARNLFRAAELTYRLDGTPHVTIPSKILRLGPENKEEYIIGQFHRCSSSPGGLIHAVLNRLWGRECRIAYKLLPNSSTLVGALEPDSHLTPGHQAHKITAVFSLTAPLEVPAPTTFTHSHETPQASENKQSIGHHSPIANNLQQFHMEWDFSPLTHGRDDGLGEVGETSGYNITRGGKLIKPTQKIQNMEWTYVRGKGKHSHRGRGNHVH</sequence>
<name>A0A8S9RBC5_BRACR</name>
<protein>
    <recommendedName>
        <fullName evidence="4">DUF4283 domain-containing protein</fullName>
    </recommendedName>
</protein>
<dbReference type="EMBL" id="QGKX02000095">
    <property type="protein sequence ID" value="KAF3570076.1"/>
    <property type="molecule type" value="Genomic_DNA"/>
</dbReference>
<evidence type="ECO:0000313" key="2">
    <source>
        <dbReference type="EMBL" id="KAF3570076.1"/>
    </source>
</evidence>
<comment type="caution">
    <text evidence="2">The sequence shown here is derived from an EMBL/GenBank/DDBJ whole genome shotgun (WGS) entry which is preliminary data.</text>
</comment>
<accession>A0A8S9RBC5</accession>
<evidence type="ECO:0008006" key="4">
    <source>
        <dbReference type="Google" id="ProtNLM"/>
    </source>
</evidence>
<evidence type="ECO:0000313" key="3">
    <source>
        <dbReference type="Proteomes" id="UP000712600"/>
    </source>
</evidence>
<feature type="region of interest" description="Disordered" evidence="1">
    <location>
        <begin position="154"/>
        <end position="176"/>
    </location>
</feature>
<feature type="compositionally biased region" description="Polar residues" evidence="1">
    <location>
        <begin position="155"/>
        <end position="176"/>
    </location>
</feature>
<reference evidence="2" key="1">
    <citation type="submission" date="2019-12" db="EMBL/GenBank/DDBJ databases">
        <title>Genome sequencing and annotation of Brassica cretica.</title>
        <authorList>
            <person name="Studholme D.J."/>
            <person name="Sarris P."/>
        </authorList>
    </citation>
    <scope>NUCLEOTIDE SEQUENCE</scope>
    <source>
        <strain evidence="2">PFS-109/04</strain>
        <tissue evidence="2">Leaf</tissue>
    </source>
</reference>
<gene>
    <name evidence="2" type="ORF">F2Q69_00061681</name>
</gene>
<dbReference type="AlphaFoldDB" id="A0A8S9RBC5"/>
<proteinExistence type="predicted"/>
<evidence type="ECO:0000256" key="1">
    <source>
        <dbReference type="SAM" id="MobiDB-lite"/>
    </source>
</evidence>
<dbReference type="Proteomes" id="UP000712600">
    <property type="component" value="Unassembled WGS sequence"/>
</dbReference>
<organism evidence="2 3">
    <name type="scientific">Brassica cretica</name>
    <name type="common">Mustard</name>
    <dbReference type="NCBI Taxonomy" id="69181"/>
    <lineage>
        <taxon>Eukaryota</taxon>
        <taxon>Viridiplantae</taxon>
        <taxon>Streptophyta</taxon>
        <taxon>Embryophyta</taxon>
        <taxon>Tracheophyta</taxon>
        <taxon>Spermatophyta</taxon>
        <taxon>Magnoliopsida</taxon>
        <taxon>eudicotyledons</taxon>
        <taxon>Gunneridae</taxon>
        <taxon>Pentapetalae</taxon>
        <taxon>rosids</taxon>
        <taxon>malvids</taxon>
        <taxon>Brassicales</taxon>
        <taxon>Brassicaceae</taxon>
        <taxon>Brassiceae</taxon>
        <taxon>Brassica</taxon>
    </lineage>
</organism>